<dbReference type="EMBL" id="JAUTXU010000078">
    <property type="protein sequence ID" value="KAK3711181.1"/>
    <property type="molecule type" value="Genomic_DNA"/>
</dbReference>
<name>A0ACC3N793_9PEZI</name>
<proteinExistence type="predicted"/>
<protein>
    <submittedName>
        <fullName evidence="1">Uncharacterized protein</fullName>
    </submittedName>
</protein>
<evidence type="ECO:0000313" key="1">
    <source>
        <dbReference type="EMBL" id="KAK3711181.1"/>
    </source>
</evidence>
<organism evidence="1 2">
    <name type="scientific">Vermiconidia calcicola</name>
    <dbReference type="NCBI Taxonomy" id="1690605"/>
    <lineage>
        <taxon>Eukaryota</taxon>
        <taxon>Fungi</taxon>
        <taxon>Dikarya</taxon>
        <taxon>Ascomycota</taxon>
        <taxon>Pezizomycotina</taxon>
        <taxon>Dothideomycetes</taxon>
        <taxon>Dothideomycetidae</taxon>
        <taxon>Mycosphaerellales</taxon>
        <taxon>Extremaceae</taxon>
        <taxon>Vermiconidia</taxon>
    </lineage>
</organism>
<dbReference type="Proteomes" id="UP001281147">
    <property type="component" value="Unassembled WGS sequence"/>
</dbReference>
<sequence length="325" mass="35933">MDSGHQSSYSHQVEKDIPNDIFQPLLMIAQCGYEPRDIKEWYRTVLRHLRRMGPENADAAYNIASPVPTTKTLLPERSENDENTTSGCPEDHVSPMTVPCSWTSSPSYDSSFSFDPSNTGRNRLHVGPTPQPFYDDINEQPYGIQLQLPSSPGHQQVLDFSNDRSRAIAPGSVIASNTAITRQPPLDASRLTPIFEALLCSHESQSSDQWCSPPISSPVSSKLQLQSHYVQPDSTVPRVPYQLEMSNTAMPLLVPSDPPPRQPSYPTGPSGLMGSFSTGLGMPQLANGLYASPYFPMIDVIPSRKRRRILGKGVKKITQSFPLPR</sequence>
<gene>
    <name evidence="1" type="ORF">LTR37_009774</name>
</gene>
<comment type="caution">
    <text evidence="1">The sequence shown here is derived from an EMBL/GenBank/DDBJ whole genome shotgun (WGS) entry which is preliminary data.</text>
</comment>
<keyword evidence="2" id="KW-1185">Reference proteome</keyword>
<accession>A0ACC3N793</accession>
<evidence type="ECO:0000313" key="2">
    <source>
        <dbReference type="Proteomes" id="UP001281147"/>
    </source>
</evidence>
<reference evidence="1" key="1">
    <citation type="submission" date="2023-07" db="EMBL/GenBank/DDBJ databases">
        <title>Black Yeasts Isolated from many extreme environments.</title>
        <authorList>
            <person name="Coleine C."/>
            <person name="Stajich J.E."/>
            <person name="Selbmann L."/>
        </authorList>
    </citation>
    <scope>NUCLEOTIDE SEQUENCE</scope>
    <source>
        <strain evidence="1">CCFEE 5714</strain>
    </source>
</reference>